<reference evidence="1 2" key="1">
    <citation type="submission" date="2016-03" db="EMBL/GenBank/DDBJ databases">
        <title>Niastella vici sp. nov., isolated from farmland soil.</title>
        <authorList>
            <person name="Chen L."/>
            <person name="Wang D."/>
            <person name="Yang S."/>
            <person name="Wang G."/>
        </authorList>
    </citation>
    <scope>NUCLEOTIDE SEQUENCE [LARGE SCALE GENOMIC DNA]</scope>
    <source>
        <strain evidence="1 2">DJ57</strain>
    </source>
</reference>
<comment type="caution">
    <text evidence="1">The sequence shown here is derived from an EMBL/GenBank/DDBJ whole genome shotgun (WGS) entry which is preliminary data.</text>
</comment>
<dbReference type="AlphaFoldDB" id="A0A1V9FK17"/>
<evidence type="ECO:0000313" key="1">
    <source>
        <dbReference type="EMBL" id="OQP58704.1"/>
    </source>
</evidence>
<protein>
    <submittedName>
        <fullName evidence="1">Uncharacterized protein</fullName>
    </submittedName>
</protein>
<dbReference type="EMBL" id="LVYD01000100">
    <property type="protein sequence ID" value="OQP58704.1"/>
    <property type="molecule type" value="Genomic_DNA"/>
</dbReference>
<keyword evidence="2" id="KW-1185">Reference proteome</keyword>
<sequence length="78" mass="9391">MKNYRQHSVCCNAGGRKNNRLLNYYQLISGRRNSLSIYFNFIISNFIRLQLWADNHKMPAQQQAVDVVRNYYDKRDNF</sequence>
<proteinExistence type="predicted"/>
<gene>
    <name evidence="1" type="ORF">A3860_39475</name>
</gene>
<evidence type="ECO:0000313" key="2">
    <source>
        <dbReference type="Proteomes" id="UP000192796"/>
    </source>
</evidence>
<name>A0A1V9FK17_9BACT</name>
<dbReference type="Proteomes" id="UP000192796">
    <property type="component" value="Unassembled WGS sequence"/>
</dbReference>
<dbReference type="STRING" id="1703345.A3860_39475"/>
<accession>A0A1V9FK17</accession>
<organism evidence="1 2">
    <name type="scientific">Niastella vici</name>
    <dbReference type="NCBI Taxonomy" id="1703345"/>
    <lineage>
        <taxon>Bacteria</taxon>
        <taxon>Pseudomonadati</taxon>
        <taxon>Bacteroidota</taxon>
        <taxon>Chitinophagia</taxon>
        <taxon>Chitinophagales</taxon>
        <taxon>Chitinophagaceae</taxon>
        <taxon>Niastella</taxon>
    </lineage>
</organism>